<proteinExistence type="predicted"/>
<reference evidence="2 3" key="1">
    <citation type="submission" date="2015-01" db="EMBL/GenBank/DDBJ databases">
        <title>Draft genome of Vibrio mytili type strain CAIM 528.</title>
        <authorList>
            <person name="Gonzalez-Castillo A."/>
            <person name="Gomez-Gil B."/>
            <person name="Enciso-Ibarra J."/>
        </authorList>
    </citation>
    <scope>NUCLEOTIDE SEQUENCE [LARGE SCALE GENOMIC DNA]</scope>
    <source>
        <strain evidence="2 3">CAIM 528</strain>
    </source>
</reference>
<protein>
    <submittedName>
        <fullName evidence="2">Uncharacterized protein</fullName>
    </submittedName>
</protein>
<dbReference type="OrthoDB" id="5877015at2"/>
<sequence>MSKLLEELLKRGFKAKIRNKNIFVNLSLFSFPVSITHNAELNTYELKMEYWRYIVVMIGLSINVVIGFVYENVALSFFILAIVLCQPIGLYIAKSRAKALAEYLSSVNGEART</sequence>
<feature type="transmembrane region" description="Helical" evidence="1">
    <location>
        <begin position="50"/>
        <end position="69"/>
    </location>
</feature>
<gene>
    <name evidence="2" type="ORF">SU60_16695</name>
</gene>
<keyword evidence="1" id="KW-1133">Transmembrane helix</keyword>
<feature type="transmembrane region" description="Helical" evidence="1">
    <location>
        <begin position="75"/>
        <end position="93"/>
    </location>
</feature>
<dbReference type="EMBL" id="JXOK01000065">
    <property type="protein sequence ID" value="KIN09790.1"/>
    <property type="molecule type" value="Genomic_DNA"/>
</dbReference>
<name>A0A0C3I409_9VIBR</name>
<dbReference type="AlphaFoldDB" id="A0A0C3I409"/>
<comment type="caution">
    <text evidence="2">The sequence shown here is derived from an EMBL/GenBank/DDBJ whole genome shotgun (WGS) entry which is preliminary data.</text>
</comment>
<keyword evidence="1" id="KW-0812">Transmembrane</keyword>
<keyword evidence="3" id="KW-1185">Reference proteome</keyword>
<evidence type="ECO:0000313" key="2">
    <source>
        <dbReference type="EMBL" id="KIN09790.1"/>
    </source>
</evidence>
<organism evidence="2 3">
    <name type="scientific">Vibrio mytili</name>
    <dbReference type="NCBI Taxonomy" id="50718"/>
    <lineage>
        <taxon>Bacteria</taxon>
        <taxon>Pseudomonadati</taxon>
        <taxon>Pseudomonadota</taxon>
        <taxon>Gammaproteobacteria</taxon>
        <taxon>Vibrionales</taxon>
        <taxon>Vibrionaceae</taxon>
        <taxon>Vibrio</taxon>
    </lineage>
</organism>
<accession>A0A0C3I409</accession>
<evidence type="ECO:0000313" key="3">
    <source>
        <dbReference type="Proteomes" id="UP000031977"/>
    </source>
</evidence>
<dbReference type="Proteomes" id="UP000031977">
    <property type="component" value="Unassembled WGS sequence"/>
</dbReference>
<evidence type="ECO:0000256" key="1">
    <source>
        <dbReference type="SAM" id="Phobius"/>
    </source>
</evidence>
<dbReference type="RefSeq" id="WP_041156524.1">
    <property type="nucleotide sequence ID" value="NZ_CBCRVP010000015.1"/>
</dbReference>
<keyword evidence="1" id="KW-0472">Membrane</keyword>